<dbReference type="PANTHER" id="PTHR30146">
    <property type="entry name" value="LACI-RELATED TRANSCRIPTIONAL REPRESSOR"/>
    <property type="match status" value="1"/>
</dbReference>
<comment type="caution">
    <text evidence="5">The sequence shown here is derived from an EMBL/GenBank/DDBJ whole genome shotgun (WGS) entry which is preliminary data.</text>
</comment>
<evidence type="ECO:0000313" key="6">
    <source>
        <dbReference type="Proteomes" id="UP000014155"/>
    </source>
</evidence>
<accession>S0FV79</accession>
<dbReference type="PATRIC" id="fig|1195236.3.peg.1952"/>
<keyword evidence="1" id="KW-0805">Transcription regulation</keyword>
<name>S0FV79_RUMCE</name>
<keyword evidence="2" id="KW-0238">DNA-binding</keyword>
<dbReference type="STRING" id="1195236.CTER_1624"/>
<proteinExistence type="predicted"/>
<dbReference type="SMART" id="SM00354">
    <property type="entry name" value="HTH_LACI"/>
    <property type="match status" value="1"/>
</dbReference>
<dbReference type="InterPro" id="IPR010982">
    <property type="entry name" value="Lambda_DNA-bd_dom_sf"/>
</dbReference>
<evidence type="ECO:0000256" key="3">
    <source>
        <dbReference type="ARBA" id="ARBA00023163"/>
    </source>
</evidence>
<dbReference type="Gene3D" id="1.10.260.40">
    <property type="entry name" value="lambda repressor-like DNA-binding domains"/>
    <property type="match status" value="1"/>
</dbReference>
<dbReference type="Pfam" id="PF00356">
    <property type="entry name" value="LacI"/>
    <property type="match status" value="1"/>
</dbReference>
<dbReference type="InterPro" id="IPR046335">
    <property type="entry name" value="LacI/GalR-like_sensor"/>
</dbReference>
<evidence type="ECO:0000259" key="4">
    <source>
        <dbReference type="PROSITE" id="PS50932"/>
    </source>
</evidence>
<protein>
    <submittedName>
        <fullName evidence="5">Transcriptional regulator</fullName>
    </submittedName>
</protein>
<dbReference type="CDD" id="cd01392">
    <property type="entry name" value="HTH_LacI"/>
    <property type="match status" value="1"/>
</dbReference>
<sequence>MNERVNIQKIAQESGVSITTVSRVLNGTGPVSPKTRKRVEMAIEKYNYSPNALARGLISRQSMMLGIIVPDISNPYFSAMFNQVERAALNAGYSVILCNTFFSSQSLQEKQHKTEEEYFQMMIAKQVDGVLIIGGQVDLCTVSEEYKEGLRRLSQIIPVVVMGKPLPDTGCLFIERETGSGVVTALNYLYTLGHRHIAFAGGEPGVVITETRLNAYKTALEALNLPYDESLVALTNYYTPDGYTAAEMLLGRKKRFTAVIAINDSVAIGFHRALTDQGLSVPEDVALISCDQFFMANYLTPRLTSIDQHSEMFGRMVIQVLLSAIKGIGEPVKMNITPELIVRESCGTRLGYRNLD</sequence>
<reference evidence="5 6" key="1">
    <citation type="journal article" date="2013" name="Genome Announc.">
        <title>Draft Genome Sequence of the Cellulolytic, Mesophilic, Anaerobic Bacterium Clostridium termitidis Strain CT1112 (DSM 5398).</title>
        <authorList>
            <person name="Lal S."/>
            <person name="Ramachandran U."/>
            <person name="Zhang X."/>
            <person name="Munir R."/>
            <person name="Sparling R."/>
            <person name="Levin D.B."/>
        </authorList>
    </citation>
    <scope>NUCLEOTIDE SEQUENCE [LARGE SCALE GENOMIC DNA]</scope>
    <source>
        <strain evidence="5 6">CT1112</strain>
    </source>
</reference>
<dbReference type="PROSITE" id="PS50932">
    <property type="entry name" value="HTH_LACI_2"/>
    <property type="match status" value="1"/>
</dbReference>
<dbReference type="CDD" id="cd06267">
    <property type="entry name" value="PBP1_LacI_sugar_binding-like"/>
    <property type="match status" value="1"/>
</dbReference>
<dbReference type="Pfam" id="PF13377">
    <property type="entry name" value="Peripla_BP_3"/>
    <property type="match status" value="1"/>
</dbReference>
<dbReference type="GO" id="GO:0003700">
    <property type="term" value="F:DNA-binding transcription factor activity"/>
    <property type="evidence" value="ECO:0007669"/>
    <property type="project" value="TreeGrafter"/>
</dbReference>
<dbReference type="PANTHER" id="PTHR30146:SF150">
    <property type="entry name" value="ARABINOSE METABOLISM TRANSCRIPTIONAL REPRESSOR"/>
    <property type="match status" value="1"/>
</dbReference>
<dbReference type="InterPro" id="IPR000843">
    <property type="entry name" value="HTH_LacI"/>
</dbReference>
<dbReference type="GO" id="GO:0000976">
    <property type="term" value="F:transcription cis-regulatory region binding"/>
    <property type="evidence" value="ECO:0007669"/>
    <property type="project" value="TreeGrafter"/>
</dbReference>
<organism evidence="5 6">
    <name type="scientific">Ruminiclostridium cellobioparum subsp. termitidis CT1112</name>
    <dbReference type="NCBI Taxonomy" id="1195236"/>
    <lineage>
        <taxon>Bacteria</taxon>
        <taxon>Bacillati</taxon>
        <taxon>Bacillota</taxon>
        <taxon>Clostridia</taxon>
        <taxon>Eubacteriales</taxon>
        <taxon>Oscillospiraceae</taxon>
        <taxon>Ruminiclostridium</taxon>
    </lineage>
</organism>
<gene>
    <name evidence="5" type="ORF">CTER_1624</name>
</gene>
<dbReference type="Gene3D" id="3.40.50.2300">
    <property type="match status" value="2"/>
</dbReference>
<evidence type="ECO:0000256" key="1">
    <source>
        <dbReference type="ARBA" id="ARBA00023015"/>
    </source>
</evidence>
<evidence type="ECO:0000256" key="2">
    <source>
        <dbReference type="ARBA" id="ARBA00023125"/>
    </source>
</evidence>
<dbReference type="AlphaFoldDB" id="S0FV79"/>
<dbReference type="eggNOG" id="COG1609">
    <property type="taxonomic scope" value="Bacteria"/>
</dbReference>
<feature type="domain" description="HTH lacI-type" evidence="4">
    <location>
        <begin position="5"/>
        <end position="59"/>
    </location>
</feature>
<keyword evidence="3" id="KW-0804">Transcription</keyword>
<dbReference type="RefSeq" id="WP_004625149.1">
    <property type="nucleotide sequence ID" value="NZ_AORV01000027.1"/>
</dbReference>
<dbReference type="SUPFAM" id="SSF47413">
    <property type="entry name" value="lambda repressor-like DNA-binding domains"/>
    <property type="match status" value="1"/>
</dbReference>
<dbReference type="EMBL" id="AORV01000027">
    <property type="protein sequence ID" value="EMS72438.1"/>
    <property type="molecule type" value="Genomic_DNA"/>
</dbReference>
<evidence type="ECO:0000313" key="5">
    <source>
        <dbReference type="EMBL" id="EMS72438.1"/>
    </source>
</evidence>
<dbReference type="Proteomes" id="UP000014155">
    <property type="component" value="Unassembled WGS sequence"/>
</dbReference>
<keyword evidence="6" id="KW-1185">Reference proteome</keyword>
<dbReference type="InterPro" id="IPR028082">
    <property type="entry name" value="Peripla_BP_I"/>
</dbReference>
<dbReference type="SUPFAM" id="SSF53822">
    <property type="entry name" value="Periplasmic binding protein-like I"/>
    <property type="match status" value="1"/>
</dbReference>